<reference evidence="2" key="1">
    <citation type="journal article" date="2017" name="Nat. Microbiol.">
        <title>Global analysis of biosynthetic gene clusters reveals vast potential of secondary metabolite production in Penicillium species.</title>
        <authorList>
            <person name="Nielsen J.C."/>
            <person name="Grijseels S."/>
            <person name="Prigent S."/>
            <person name="Ji B."/>
            <person name="Dainat J."/>
            <person name="Nielsen K.F."/>
            <person name="Frisvad J.C."/>
            <person name="Workman M."/>
            <person name="Nielsen J."/>
        </authorList>
    </citation>
    <scope>NUCLEOTIDE SEQUENCE [LARGE SCALE GENOMIC DNA]</scope>
    <source>
        <strain evidence="2">IBT 11843</strain>
    </source>
</reference>
<accession>A0A1V6PD14</accession>
<proteinExistence type="predicted"/>
<dbReference type="OrthoDB" id="4368470at2759"/>
<keyword evidence="2" id="KW-1185">Reference proteome</keyword>
<sequence length="295" mass="33270">MSRSSHRQSRFSTSSLPEVDYDEINANLLPLQVSAANIPTAVRLHSTIRNLIQLDPKCNHPDLLVITDINLRLAIQLWRRLEQLESRALRKSFDSVTGEFTIKMPTPVHNCALEWFTLSIRQWIRTGLINTPESDIMFTQVADTLTLTQGVFANSRKEPDVHLNINGLNFPTLCCEVGFSESKPRLESDMRKLLIGGQGHITAVFLIKWYNRTAGVAGTVELWKLDANGNPGKQREEAIFPRPPWPQAPFTLTRQELFGAALQQGRSPTIVFTFSLDDLRTRARAAMVKQSLVPL</sequence>
<organism evidence="1 2">
    <name type="scientific">Penicillium decumbens</name>
    <dbReference type="NCBI Taxonomy" id="69771"/>
    <lineage>
        <taxon>Eukaryota</taxon>
        <taxon>Fungi</taxon>
        <taxon>Dikarya</taxon>
        <taxon>Ascomycota</taxon>
        <taxon>Pezizomycotina</taxon>
        <taxon>Eurotiomycetes</taxon>
        <taxon>Eurotiomycetidae</taxon>
        <taxon>Eurotiales</taxon>
        <taxon>Aspergillaceae</taxon>
        <taxon>Penicillium</taxon>
    </lineage>
</organism>
<gene>
    <name evidence="1" type="ORF">PENDEC_c009G01981</name>
</gene>
<evidence type="ECO:0000313" key="2">
    <source>
        <dbReference type="Proteomes" id="UP000191522"/>
    </source>
</evidence>
<name>A0A1V6PD14_PENDC</name>
<dbReference type="AlphaFoldDB" id="A0A1V6PD14"/>
<evidence type="ECO:0000313" key="1">
    <source>
        <dbReference type="EMBL" id="OQD74855.1"/>
    </source>
</evidence>
<dbReference type="OMA" id="RNPADTY"/>
<protein>
    <submittedName>
        <fullName evidence="1">Uncharacterized protein</fullName>
    </submittedName>
</protein>
<dbReference type="EMBL" id="MDYL01000009">
    <property type="protein sequence ID" value="OQD74855.1"/>
    <property type="molecule type" value="Genomic_DNA"/>
</dbReference>
<comment type="caution">
    <text evidence="1">The sequence shown here is derived from an EMBL/GenBank/DDBJ whole genome shotgun (WGS) entry which is preliminary data.</text>
</comment>
<dbReference type="Proteomes" id="UP000191522">
    <property type="component" value="Unassembled WGS sequence"/>
</dbReference>